<reference evidence="17" key="1">
    <citation type="submission" date="2022-03" db="EMBL/GenBank/DDBJ databases">
        <authorList>
            <person name="Alioto T."/>
            <person name="Alioto T."/>
            <person name="Gomez Garrido J."/>
        </authorList>
    </citation>
    <scope>NUCLEOTIDE SEQUENCE</scope>
</reference>
<keyword evidence="6 13" id="KW-0399">Innate immunity</keyword>
<dbReference type="Gene3D" id="3.15.20.10">
    <property type="entry name" value="Bactericidal permeability-increasing protein, domain 2"/>
    <property type="match status" value="1"/>
</dbReference>
<dbReference type="AlphaFoldDB" id="A0AAD1S609"/>
<proteinExistence type="inferred from homology"/>
<evidence type="ECO:0000256" key="3">
    <source>
        <dbReference type="ARBA" id="ARBA00017827"/>
    </source>
</evidence>
<feature type="disulfide bond" evidence="12">
    <location>
        <begin position="155"/>
        <end position="194"/>
    </location>
</feature>
<feature type="chain" id="PRO_5042253786" description="Bactericidal permeability-increasing protein" evidence="14">
    <location>
        <begin position="22"/>
        <end position="475"/>
    </location>
</feature>
<dbReference type="InterPro" id="IPR017943">
    <property type="entry name" value="Bactericidal_perm-incr_a/b_dom"/>
</dbReference>
<evidence type="ECO:0000259" key="16">
    <source>
        <dbReference type="SMART" id="SM00329"/>
    </source>
</evidence>
<evidence type="ECO:0000256" key="11">
    <source>
        <dbReference type="ARBA" id="ARBA00025943"/>
    </source>
</evidence>
<evidence type="ECO:0000256" key="13">
    <source>
        <dbReference type="RuleBase" id="RU369039"/>
    </source>
</evidence>
<keyword evidence="13 14" id="KW-0732">Signal</keyword>
<evidence type="ECO:0000256" key="7">
    <source>
        <dbReference type="ARBA" id="ARBA00022859"/>
    </source>
</evidence>
<evidence type="ECO:0000256" key="4">
    <source>
        <dbReference type="ARBA" id="ARBA00022525"/>
    </source>
</evidence>
<accession>A0AAD1S609</accession>
<dbReference type="SMART" id="SM00329">
    <property type="entry name" value="BPI2"/>
    <property type="match status" value="1"/>
</dbReference>
<feature type="domain" description="Lipid-binding serum glycoprotein N-terminal" evidence="15">
    <location>
        <begin position="29"/>
        <end position="252"/>
    </location>
</feature>
<keyword evidence="18" id="KW-1185">Reference proteome</keyword>
<comment type="function">
    <text evidence="13">The cytotoxic action of BPI is limited to many species of Gram-negative bacteria; this specificity may be explained by a strong affinity of the very basic N-terminal half for the negatively charged lipopolysaccharides that are unique to the Gram-negative bacterial outer envelope.</text>
</comment>
<dbReference type="SMART" id="SM00328">
    <property type="entry name" value="BPI1"/>
    <property type="match status" value="1"/>
</dbReference>
<dbReference type="Gene3D" id="3.15.10.10">
    <property type="entry name" value="Bactericidal permeability-increasing protein, domain 1"/>
    <property type="match status" value="1"/>
</dbReference>
<dbReference type="Pfam" id="PF02886">
    <property type="entry name" value="LBP_BPI_CETP_C"/>
    <property type="match status" value="1"/>
</dbReference>
<comment type="subcellular location">
    <subcellularLocation>
        <location evidence="1 13">Secreted</location>
    </subcellularLocation>
</comment>
<evidence type="ECO:0000313" key="17">
    <source>
        <dbReference type="EMBL" id="CAH2292157.1"/>
    </source>
</evidence>
<dbReference type="CDD" id="cd00026">
    <property type="entry name" value="BPI2"/>
    <property type="match status" value="1"/>
</dbReference>
<dbReference type="GO" id="GO:0045087">
    <property type="term" value="P:innate immune response"/>
    <property type="evidence" value="ECO:0007669"/>
    <property type="project" value="UniProtKB-UniRule"/>
</dbReference>
<keyword evidence="4 13" id="KW-0964">Secreted</keyword>
<sequence length="475" mass="52054">MESVQTFILILILALGPGTQSENPGFVVRITQKGLDYARQQGMIALQKELWKIQLPDFSGSYHVDVIGNVHYSFHSLVIRNVQLPGSQVSLLPNVGLKVTISGAFIQLGGQWKVRYAFISNDGDFDLKVEGISISVGLSLGSDAIGRPTVSPSDCSCHIADIDVHFSGSFGWLINLFHDSIESGLRSALEDKICPSVIDSINSQLEPLLQTLPVTAKIDKVAAIDYSLMGRPTVTADYVDAQLKGEFFELSHRSTPPFSPPPLSLPDDHDLMVYFGASEYLFNSAGFVYQSAGALVFNVTDDMIPKDFSIRLNTSAFGALIPQISKMYPDMLMKLQISSPTSPSLNIVPGNLTISPVLHIQAYAILPNSSLVPLFLLELTTQALVKVAMNVGRIQGHLELSKIQIELKHSDVGPFSVSLLNMAVNYYVSNILLPRVNDILQKGYPFPLLDHIQLSDVVIKPYQHFLLFGANVHYG</sequence>
<keyword evidence="10 13" id="KW-0325">Glycoprotein</keyword>
<comment type="subunit">
    <text evidence="11 13">Monomer. Homodimer; disulfide-linked.</text>
</comment>
<dbReference type="GO" id="GO:0008289">
    <property type="term" value="F:lipid binding"/>
    <property type="evidence" value="ECO:0007669"/>
    <property type="project" value="InterPro"/>
</dbReference>
<evidence type="ECO:0000256" key="2">
    <source>
        <dbReference type="ARBA" id="ARBA00007292"/>
    </source>
</evidence>
<evidence type="ECO:0000256" key="1">
    <source>
        <dbReference type="ARBA" id="ARBA00004613"/>
    </source>
</evidence>
<evidence type="ECO:0000256" key="8">
    <source>
        <dbReference type="ARBA" id="ARBA00023022"/>
    </source>
</evidence>
<protein>
    <recommendedName>
        <fullName evidence="3 13">Bactericidal permeability-increasing protein</fullName>
        <shortName evidence="13">BPI</shortName>
    </recommendedName>
</protein>
<dbReference type="InterPro" id="IPR001124">
    <property type="entry name" value="Lipid-bd_serum_glycop_C"/>
</dbReference>
<keyword evidence="9 12" id="KW-1015">Disulfide bond</keyword>
<evidence type="ECO:0000259" key="15">
    <source>
        <dbReference type="SMART" id="SM00328"/>
    </source>
</evidence>
<evidence type="ECO:0000256" key="6">
    <source>
        <dbReference type="ARBA" id="ARBA00022588"/>
    </source>
</evidence>
<evidence type="ECO:0000256" key="12">
    <source>
        <dbReference type="PIRSR" id="PIRSR002417-50"/>
    </source>
</evidence>
<gene>
    <name evidence="17" type="ORF">PECUL_23A047587</name>
</gene>
<dbReference type="InterPro" id="IPR030675">
    <property type="entry name" value="BPI/LBP"/>
</dbReference>
<evidence type="ECO:0000256" key="14">
    <source>
        <dbReference type="SAM" id="SignalP"/>
    </source>
</evidence>
<dbReference type="InterPro" id="IPR017942">
    <property type="entry name" value="Lipid-bd_serum_glycop_N"/>
</dbReference>
<comment type="similarity">
    <text evidence="2">Belongs to the BPI/LBP/Plunc superfamily. BPI/LBP family.</text>
</comment>
<keyword evidence="5 13" id="KW-0929">Antimicrobial</keyword>
<dbReference type="EMBL" id="OW240916">
    <property type="protein sequence ID" value="CAH2292157.1"/>
    <property type="molecule type" value="Genomic_DNA"/>
</dbReference>
<dbReference type="PANTHER" id="PTHR10504">
    <property type="entry name" value="BACTERICIDAL PERMEABILITY-INCREASING BPI PROTEIN-RELATED"/>
    <property type="match status" value="1"/>
</dbReference>
<dbReference type="GO" id="GO:0050829">
    <property type="term" value="P:defense response to Gram-negative bacterium"/>
    <property type="evidence" value="ECO:0007669"/>
    <property type="project" value="UniProtKB-UniRule"/>
</dbReference>
<evidence type="ECO:0000313" key="18">
    <source>
        <dbReference type="Proteomes" id="UP001295444"/>
    </source>
</evidence>
<feature type="domain" description="Lipid-binding serum glycoprotein C-terminal" evidence="16">
    <location>
        <begin position="267"/>
        <end position="470"/>
    </location>
</feature>
<dbReference type="GO" id="GO:0005615">
    <property type="term" value="C:extracellular space"/>
    <property type="evidence" value="ECO:0007669"/>
    <property type="project" value="UniProtKB-UniRule"/>
</dbReference>
<evidence type="ECO:0000256" key="5">
    <source>
        <dbReference type="ARBA" id="ARBA00022529"/>
    </source>
</evidence>
<evidence type="ECO:0000256" key="9">
    <source>
        <dbReference type="ARBA" id="ARBA00023157"/>
    </source>
</evidence>
<dbReference type="InterPro" id="IPR032942">
    <property type="entry name" value="BPI/LBP/Plunc"/>
</dbReference>
<keyword evidence="7 13" id="KW-0391">Immunity</keyword>
<dbReference type="PIRSF" id="PIRSF002417">
    <property type="entry name" value="Lipid_binding_protein"/>
    <property type="match status" value="1"/>
</dbReference>
<organism evidence="17 18">
    <name type="scientific">Pelobates cultripes</name>
    <name type="common">Western spadefoot toad</name>
    <dbReference type="NCBI Taxonomy" id="61616"/>
    <lineage>
        <taxon>Eukaryota</taxon>
        <taxon>Metazoa</taxon>
        <taxon>Chordata</taxon>
        <taxon>Craniata</taxon>
        <taxon>Vertebrata</taxon>
        <taxon>Euteleostomi</taxon>
        <taxon>Amphibia</taxon>
        <taxon>Batrachia</taxon>
        <taxon>Anura</taxon>
        <taxon>Pelobatoidea</taxon>
        <taxon>Pelobatidae</taxon>
        <taxon>Pelobates</taxon>
    </lineage>
</organism>
<dbReference type="SUPFAM" id="SSF55394">
    <property type="entry name" value="Bactericidal permeability-increasing protein, BPI"/>
    <property type="match status" value="2"/>
</dbReference>
<keyword evidence="8 13" id="KW-0044">Antibiotic</keyword>
<evidence type="ECO:0000256" key="10">
    <source>
        <dbReference type="ARBA" id="ARBA00023180"/>
    </source>
</evidence>
<dbReference type="Pfam" id="PF01273">
    <property type="entry name" value="LBP_BPI_CETP"/>
    <property type="match status" value="1"/>
</dbReference>
<comment type="domain">
    <text evidence="13">The N-terminal region may be exposed to the interior of the granule, whereas the C-terminal portion may be embedded in the membrane. During phagocytosis and degranulation, proteases may be released and activated and cleave BPI at the junction of the N- and C-terminal portions of the molecule, providing controlled release of the N-terminal antibacterial fragment when bacteria are ingested.</text>
</comment>
<dbReference type="PANTHER" id="PTHR10504:SF84">
    <property type="entry name" value="BACTERICIDAL PERMEABILITY-INCREASING PROTEIN"/>
    <property type="match status" value="1"/>
</dbReference>
<dbReference type="CDD" id="cd00025">
    <property type="entry name" value="BPI1"/>
    <property type="match status" value="1"/>
</dbReference>
<dbReference type="FunFam" id="3.15.20.10:FF:000001">
    <property type="entry name" value="Phospholipid transfer protein"/>
    <property type="match status" value="1"/>
</dbReference>
<name>A0AAD1S609_PELCU</name>
<comment type="domain">
    <text evidence="13">The N- and C-terminal barrels adopt an identical fold despite having only 13% of conserved residues.</text>
</comment>
<dbReference type="FunFam" id="3.15.10.10:FF:000001">
    <property type="entry name" value="phospholipid transfer protein-like"/>
    <property type="match status" value="1"/>
</dbReference>
<feature type="signal peptide" evidence="14">
    <location>
        <begin position="1"/>
        <end position="21"/>
    </location>
</feature>
<dbReference type="Proteomes" id="UP001295444">
    <property type="component" value="Chromosome 05"/>
</dbReference>